<protein>
    <recommendedName>
        <fullName evidence="4">Monoacylglycerol lipase</fullName>
        <ecNumber evidence="3">3.1.1.23</ecNumber>
    </recommendedName>
</protein>
<dbReference type="EC" id="3.1.1.23" evidence="3"/>
<dbReference type="Gene3D" id="3.40.50.1820">
    <property type="entry name" value="alpha/beta hydrolase"/>
    <property type="match status" value="1"/>
</dbReference>
<sequence length="275" mass="31016">MTHKTVEFNFYKTSFFGQYWKTDNVKAVVLILHGLGEHSGRFTEVAENLVDNGYGVVAFDHFGHGKTTGKRGHNPGYESVLDSIEQFIKKTREIFGDTQLFLYGHSMGGNAVLNYMLSRDNDIKGVIATSAFLKLAFEPPAWKLFFGKIIQKIASSITLDNEINTSFISRDPEEVKKYENDSLVHNRVSPNFSLSFIERGAWAIENARLLQKPILLLHGTDDKLISCEGSKEFAANNSDNVTLNLYQGGYHELHNDLCKSEVIKDIVSWLNENSQ</sequence>
<dbReference type="Proteomes" id="UP000294564">
    <property type="component" value="Unassembled WGS sequence"/>
</dbReference>
<dbReference type="AlphaFoldDB" id="A0A4R2NP93"/>
<dbReference type="PANTHER" id="PTHR11614">
    <property type="entry name" value="PHOSPHOLIPASE-RELATED"/>
    <property type="match status" value="1"/>
</dbReference>
<proteinExistence type="inferred from homology"/>
<feature type="domain" description="Serine aminopeptidase S33" evidence="5">
    <location>
        <begin position="24"/>
        <end position="256"/>
    </location>
</feature>
<evidence type="ECO:0000256" key="3">
    <source>
        <dbReference type="ARBA" id="ARBA00013254"/>
    </source>
</evidence>
<name>A0A4R2NP93_9FLAO</name>
<dbReference type="InterPro" id="IPR000073">
    <property type="entry name" value="AB_hydrolase_1"/>
</dbReference>
<dbReference type="InterPro" id="IPR051044">
    <property type="entry name" value="MAG_DAG_Lipase"/>
</dbReference>
<evidence type="ECO:0000313" key="7">
    <source>
        <dbReference type="Proteomes" id="UP000294564"/>
    </source>
</evidence>
<evidence type="ECO:0000313" key="6">
    <source>
        <dbReference type="EMBL" id="TCP23629.1"/>
    </source>
</evidence>
<dbReference type="Pfam" id="PF12146">
    <property type="entry name" value="Hydrolase_4"/>
    <property type="match status" value="1"/>
</dbReference>
<dbReference type="PRINTS" id="PR00111">
    <property type="entry name" value="ABHYDROLASE"/>
</dbReference>
<dbReference type="InterPro" id="IPR022742">
    <property type="entry name" value="Hydrolase_4"/>
</dbReference>
<evidence type="ECO:0000256" key="4">
    <source>
        <dbReference type="ARBA" id="ARBA00071261"/>
    </source>
</evidence>
<comment type="catalytic activity">
    <reaction evidence="1">
        <text>Hydrolyzes glycerol monoesters of long-chain fatty acids.</text>
        <dbReference type="EC" id="3.1.1.23"/>
    </reaction>
</comment>
<dbReference type="FunFam" id="3.40.50.1820:FF:000117">
    <property type="entry name" value="Monoglyceride lipase, putative"/>
    <property type="match status" value="1"/>
</dbReference>
<organism evidence="6 7">
    <name type="scientific">Tenacibaculum skagerrakense</name>
    <dbReference type="NCBI Taxonomy" id="186571"/>
    <lineage>
        <taxon>Bacteria</taxon>
        <taxon>Pseudomonadati</taxon>
        <taxon>Bacteroidota</taxon>
        <taxon>Flavobacteriia</taxon>
        <taxon>Flavobacteriales</taxon>
        <taxon>Flavobacteriaceae</taxon>
        <taxon>Tenacibaculum</taxon>
    </lineage>
</organism>
<evidence type="ECO:0000256" key="2">
    <source>
        <dbReference type="ARBA" id="ARBA00008645"/>
    </source>
</evidence>
<evidence type="ECO:0000256" key="1">
    <source>
        <dbReference type="ARBA" id="ARBA00001613"/>
    </source>
</evidence>
<dbReference type="SUPFAM" id="SSF53474">
    <property type="entry name" value="alpha/beta-Hydrolases"/>
    <property type="match status" value="1"/>
</dbReference>
<keyword evidence="7" id="KW-1185">Reference proteome</keyword>
<reference evidence="6 7" key="1">
    <citation type="submission" date="2019-03" db="EMBL/GenBank/DDBJ databases">
        <title>Genomic Encyclopedia of Type Strains, Phase IV (KMG-IV): sequencing the most valuable type-strain genomes for metagenomic binning, comparative biology and taxonomic classification.</title>
        <authorList>
            <person name="Goeker M."/>
        </authorList>
    </citation>
    <scope>NUCLEOTIDE SEQUENCE [LARGE SCALE GENOMIC DNA]</scope>
    <source>
        <strain evidence="6 7">DSM 14836</strain>
    </source>
</reference>
<keyword evidence="6" id="KW-0378">Hydrolase</keyword>
<dbReference type="EMBL" id="SLXM01000008">
    <property type="protein sequence ID" value="TCP23629.1"/>
    <property type="molecule type" value="Genomic_DNA"/>
</dbReference>
<dbReference type="RefSeq" id="WP_132795443.1">
    <property type="nucleotide sequence ID" value="NZ_SLXM01000008.1"/>
</dbReference>
<dbReference type="GO" id="GO:0047372">
    <property type="term" value="F:monoacylglycerol lipase activity"/>
    <property type="evidence" value="ECO:0007669"/>
    <property type="project" value="UniProtKB-EC"/>
</dbReference>
<comment type="similarity">
    <text evidence="2">Belongs to the AB hydrolase superfamily.</text>
</comment>
<dbReference type="InterPro" id="IPR029058">
    <property type="entry name" value="AB_hydrolase_fold"/>
</dbReference>
<comment type="caution">
    <text evidence="6">The sequence shown here is derived from an EMBL/GenBank/DDBJ whole genome shotgun (WGS) entry which is preliminary data.</text>
</comment>
<accession>A0A4R2NP93</accession>
<dbReference type="OrthoDB" id="9780932at2"/>
<gene>
    <name evidence="6" type="ORF">EV195_10899</name>
</gene>
<evidence type="ECO:0000259" key="5">
    <source>
        <dbReference type="Pfam" id="PF12146"/>
    </source>
</evidence>